<dbReference type="EMBL" id="RAQO01000001">
    <property type="protein sequence ID" value="RKF22263.1"/>
    <property type="molecule type" value="Genomic_DNA"/>
</dbReference>
<dbReference type="GO" id="GO:1901605">
    <property type="term" value="P:alpha-amino acid metabolic process"/>
    <property type="evidence" value="ECO:0007669"/>
    <property type="project" value="TreeGrafter"/>
</dbReference>
<dbReference type="NCBIfam" id="NF006967">
    <property type="entry name" value="PRK09440.1-5"/>
    <property type="match status" value="1"/>
</dbReference>
<dbReference type="RefSeq" id="WP_120353065.1">
    <property type="nucleotide sequence ID" value="NZ_RAQO01000001.1"/>
</dbReference>
<dbReference type="Pfam" id="PF00155">
    <property type="entry name" value="Aminotran_1_2"/>
    <property type="match status" value="1"/>
</dbReference>
<name>A0A420ENM6_9ALTE</name>
<evidence type="ECO:0000256" key="4">
    <source>
        <dbReference type="ARBA" id="ARBA00022898"/>
    </source>
</evidence>
<dbReference type="GO" id="GO:0030170">
    <property type="term" value="F:pyridoxal phosphate binding"/>
    <property type="evidence" value="ECO:0007669"/>
    <property type="project" value="InterPro"/>
</dbReference>
<dbReference type="NCBIfam" id="NF006964">
    <property type="entry name" value="PRK09440.1-2"/>
    <property type="match status" value="1"/>
</dbReference>
<accession>A0A420ENM6</accession>
<keyword evidence="3 6" id="KW-0808">Transferase</keyword>
<evidence type="ECO:0000256" key="1">
    <source>
        <dbReference type="ARBA" id="ARBA00001933"/>
    </source>
</evidence>
<dbReference type="InterPro" id="IPR015421">
    <property type="entry name" value="PyrdxlP-dep_Trfase_major"/>
</dbReference>
<dbReference type="Gene3D" id="3.40.640.10">
    <property type="entry name" value="Type I PLP-dependent aspartate aminotransferase-like (Major domain)"/>
    <property type="match status" value="1"/>
</dbReference>
<dbReference type="GO" id="GO:0005829">
    <property type="term" value="C:cytosol"/>
    <property type="evidence" value="ECO:0007669"/>
    <property type="project" value="TreeGrafter"/>
</dbReference>
<reference evidence="6 7" key="1">
    <citation type="submission" date="2018-09" db="EMBL/GenBank/DDBJ databases">
        <authorList>
            <person name="Wang Z."/>
        </authorList>
    </citation>
    <scope>NUCLEOTIDE SEQUENCE [LARGE SCALE GENOMIC DNA]</scope>
    <source>
        <strain evidence="6 7">ALS 81</strain>
    </source>
</reference>
<sequence>MQFSEFGNKFGGDSGITRLMDDLDQGIRAGDELIMLGGGNPASIPALDEVFANYLAQLLESGELLNQLCNYDGPQGNRKLIESLATYLSGFYGTDIGPENIALTNGSQSAFFYLFNLFAGASSHQSICKKVLLPLTPEYIGYADSGLSKEHFVACRPIIEKLENRRYKYHVDFEAVNSTLNDVGLICVSRPTNPTGNVISDEELFKLDAIAQERGIPLLIDNAYGAPFPNLIFKPVKAFWNQNTILCLSLSKLGLPGTRCGIVVANSKTIKAMTNLSGIINLAPGSIGPAILTPMLEGNDIDRISNDIIRPFYLKKSQQAVKLLQAAIPSDRFNIHVSEGAMFLWLWFDGLPIDDMQLYQRLKINGLLIVPGSYFFPGLAGDWKHRQQCIRLHFAQSDDDMIRGIKTLASIINPLLD</sequence>
<organism evidence="6 7">
    <name type="scientific">Alginatibacterium sediminis</name>
    <dbReference type="NCBI Taxonomy" id="2164068"/>
    <lineage>
        <taxon>Bacteria</taxon>
        <taxon>Pseudomonadati</taxon>
        <taxon>Pseudomonadota</taxon>
        <taxon>Gammaproteobacteria</taxon>
        <taxon>Alteromonadales</taxon>
        <taxon>Alteromonadaceae</taxon>
        <taxon>Alginatibacterium</taxon>
    </lineage>
</organism>
<keyword evidence="2 6" id="KW-0032">Aminotransferase</keyword>
<dbReference type="SUPFAM" id="SSF53383">
    <property type="entry name" value="PLP-dependent transferases"/>
    <property type="match status" value="1"/>
</dbReference>
<dbReference type="InterPro" id="IPR050859">
    <property type="entry name" value="Class-I_PLP-dep_aminotransf"/>
</dbReference>
<feature type="domain" description="Aminotransferase class I/classII large" evidence="5">
    <location>
        <begin position="69"/>
        <end position="403"/>
    </location>
</feature>
<keyword evidence="6" id="KW-0670">Pyruvate</keyword>
<dbReference type="EC" id="2.6.1.66" evidence="6"/>
<dbReference type="InterPro" id="IPR015424">
    <property type="entry name" value="PyrdxlP-dep_Trfase"/>
</dbReference>
<comment type="cofactor">
    <cofactor evidence="1">
        <name>pyridoxal 5'-phosphate</name>
        <dbReference type="ChEBI" id="CHEBI:597326"/>
    </cofactor>
</comment>
<proteinExistence type="predicted"/>
<evidence type="ECO:0000256" key="3">
    <source>
        <dbReference type="ARBA" id="ARBA00022679"/>
    </source>
</evidence>
<dbReference type="GO" id="GO:0009042">
    <property type="term" value="F:valine-pyruvate transaminase activity"/>
    <property type="evidence" value="ECO:0007669"/>
    <property type="project" value="UniProtKB-EC"/>
</dbReference>
<dbReference type="PANTHER" id="PTHR42790">
    <property type="entry name" value="AMINOTRANSFERASE"/>
    <property type="match status" value="1"/>
</dbReference>
<keyword evidence="7" id="KW-1185">Reference proteome</keyword>
<keyword evidence="4" id="KW-0663">Pyridoxal phosphate</keyword>
<dbReference type="CDD" id="cd00609">
    <property type="entry name" value="AAT_like"/>
    <property type="match status" value="1"/>
</dbReference>
<dbReference type="AlphaFoldDB" id="A0A420ENM6"/>
<evidence type="ECO:0000313" key="6">
    <source>
        <dbReference type="EMBL" id="RKF22263.1"/>
    </source>
</evidence>
<dbReference type="PANTHER" id="PTHR42790:SF4">
    <property type="entry name" value="VALINE--PYRUVATE AMINOTRANSFERASE"/>
    <property type="match status" value="1"/>
</dbReference>
<comment type="caution">
    <text evidence="6">The sequence shown here is derived from an EMBL/GenBank/DDBJ whole genome shotgun (WGS) entry which is preliminary data.</text>
</comment>
<dbReference type="OrthoDB" id="5889947at2"/>
<gene>
    <name evidence="6" type="ORF">DBZ36_01040</name>
</gene>
<evidence type="ECO:0000256" key="2">
    <source>
        <dbReference type="ARBA" id="ARBA00022576"/>
    </source>
</evidence>
<protein>
    <submittedName>
        <fullName evidence="6">Valine--pyruvate transaminase</fullName>
        <ecNumber evidence="6">2.6.1.66</ecNumber>
    </submittedName>
</protein>
<dbReference type="Proteomes" id="UP000286482">
    <property type="component" value="Unassembled WGS sequence"/>
</dbReference>
<evidence type="ECO:0000259" key="5">
    <source>
        <dbReference type="Pfam" id="PF00155"/>
    </source>
</evidence>
<evidence type="ECO:0000313" key="7">
    <source>
        <dbReference type="Proteomes" id="UP000286482"/>
    </source>
</evidence>
<dbReference type="InterPro" id="IPR004839">
    <property type="entry name" value="Aminotransferase_I/II_large"/>
</dbReference>